<dbReference type="Proteomes" id="UP001148018">
    <property type="component" value="Unassembled WGS sequence"/>
</dbReference>
<reference evidence="2" key="1">
    <citation type="submission" date="2022-07" db="EMBL/GenBank/DDBJ databases">
        <title>Chromosome-level genome of Muraenolepis orangiensis.</title>
        <authorList>
            <person name="Kim J."/>
        </authorList>
    </citation>
    <scope>NUCLEOTIDE SEQUENCE</scope>
    <source>
        <strain evidence="2">KU_S4_2022</strain>
        <tissue evidence="2">Muscle</tissue>
    </source>
</reference>
<evidence type="ECO:0000313" key="3">
    <source>
        <dbReference type="Proteomes" id="UP001148018"/>
    </source>
</evidence>
<comment type="caution">
    <text evidence="2">The sequence shown here is derived from an EMBL/GenBank/DDBJ whole genome shotgun (WGS) entry which is preliminary data.</text>
</comment>
<evidence type="ECO:0000313" key="2">
    <source>
        <dbReference type="EMBL" id="KAJ3602062.1"/>
    </source>
</evidence>
<evidence type="ECO:0000256" key="1">
    <source>
        <dbReference type="SAM" id="MobiDB-lite"/>
    </source>
</evidence>
<organism evidence="2 3">
    <name type="scientific">Muraenolepis orangiensis</name>
    <name type="common">Patagonian moray cod</name>
    <dbReference type="NCBI Taxonomy" id="630683"/>
    <lineage>
        <taxon>Eukaryota</taxon>
        <taxon>Metazoa</taxon>
        <taxon>Chordata</taxon>
        <taxon>Craniata</taxon>
        <taxon>Vertebrata</taxon>
        <taxon>Euteleostomi</taxon>
        <taxon>Actinopterygii</taxon>
        <taxon>Neopterygii</taxon>
        <taxon>Teleostei</taxon>
        <taxon>Neoteleostei</taxon>
        <taxon>Acanthomorphata</taxon>
        <taxon>Zeiogadaria</taxon>
        <taxon>Gadariae</taxon>
        <taxon>Gadiformes</taxon>
        <taxon>Muraenolepidoidei</taxon>
        <taxon>Muraenolepididae</taxon>
        <taxon>Muraenolepis</taxon>
    </lineage>
</organism>
<sequence>MGEEERRQEPMVEGGPDWRQIQQDDPHLKVLMERVRQGKRPSGQAQQDAHRVHLEEDIVEGSPLTGVLCKGTMLLNHISNPILRVVPRNGQHQCGVGSDTSILPNCYPLVGGVNVHV</sequence>
<accession>A0A9Q0E6Q3</accession>
<proteinExistence type="predicted"/>
<keyword evidence="3" id="KW-1185">Reference proteome</keyword>
<dbReference type="EMBL" id="JANIIK010000046">
    <property type="protein sequence ID" value="KAJ3602062.1"/>
    <property type="molecule type" value="Genomic_DNA"/>
</dbReference>
<gene>
    <name evidence="2" type="ORF">NHX12_029822</name>
</gene>
<feature type="region of interest" description="Disordered" evidence="1">
    <location>
        <begin position="1"/>
        <end position="24"/>
    </location>
</feature>
<protein>
    <submittedName>
        <fullName evidence="2">Uncharacterized protein</fullName>
    </submittedName>
</protein>
<dbReference type="AlphaFoldDB" id="A0A9Q0E6Q3"/>
<feature type="compositionally biased region" description="Basic and acidic residues" evidence="1">
    <location>
        <begin position="1"/>
        <end position="10"/>
    </location>
</feature>
<name>A0A9Q0E6Q3_9TELE</name>